<organism evidence="2 3">
    <name type="scientific">Staphylococcus warneri</name>
    <dbReference type="NCBI Taxonomy" id="1292"/>
    <lineage>
        <taxon>Bacteria</taxon>
        <taxon>Bacillati</taxon>
        <taxon>Bacillota</taxon>
        <taxon>Bacilli</taxon>
        <taxon>Bacillales</taxon>
        <taxon>Staphylococcaceae</taxon>
        <taxon>Staphylococcus</taxon>
    </lineage>
</organism>
<keyword evidence="1" id="KW-0472">Membrane</keyword>
<feature type="transmembrane region" description="Helical" evidence="1">
    <location>
        <begin position="67"/>
        <end position="88"/>
    </location>
</feature>
<reference evidence="2 3" key="1">
    <citation type="journal article" date="2016" name="Front. Microbiol.">
        <title>Comprehensive Phylogenetic Analysis of Bovine Non-aureus Staphylococci Species Based on Whole-Genome Sequencing.</title>
        <authorList>
            <person name="Naushad S."/>
            <person name="Barkema H.W."/>
            <person name="Luby C."/>
            <person name="Condas L.A."/>
            <person name="Nobrega D.B."/>
            <person name="Carson D.A."/>
            <person name="De Buck J."/>
        </authorList>
    </citation>
    <scope>NUCLEOTIDE SEQUENCE [LARGE SCALE GENOMIC DNA]</scope>
    <source>
        <strain evidence="2 3">SNUC 2993</strain>
    </source>
</reference>
<gene>
    <name evidence="2" type="ORF">BU085_05245</name>
</gene>
<feature type="transmembrane region" description="Helical" evidence="1">
    <location>
        <begin position="38"/>
        <end position="60"/>
    </location>
</feature>
<sequence length="127" mass="14068">MKLRVSFVVLAILSTVLTILMCAKYPTEPNTISLDKPVELWSAIGTMVAIALPALILCFFNYMTTRIISSILQIIAVPVWALLALIAFFMENYWIGVTATISSILIIISVFVTLIVDSSKQKKRSTN</sequence>
<evidence type="ECO:0000313" key="2">
    <source>
        <dbReference type="EMBL" id="PTI51397.1"/>
    </source>
</evidence>
<dbReference type="RefSeq" id="WP_107533141.1">
    <property type="nucleotide sequence ID" value="NZ_PZEV01000013.1"/>
</dbReference>
<proteinExistence type="predicted"/>
<keyword evidence="1" id="KW-1133">Transmembrane helix</keyword>
<evidence type="ECO:0000313" key="3">
    <source>
        <dbReference type="Proteomes" id="UP000240717"/>
    </source>
</evidence>
<dbReference type="AlphaFoldDB" id="A0A2T4Q153"/>
<evidence type="ECO:0000256" key="1">
    <source>
        <dbReference type="SAM" id="Phobius"/>
    </source>
</evidence>
<accession>A0A2T4Q153</accession>
<comment type="caution">
    <text evidence="2">The sequence shown here is derived from an EMBL/GenBank/DDBJ whole genome shotgun (WGS) entry which is preliminary data.</text>
</comment>
<dbReference type="EMBL" id="PZEV01000013">
    <property type="protein sequence ID" value="PTI51397.1"/>
    <property type="molecule type" value="Genomic_DNA"/>
</dbReference>
<keyword evidence="1" id="KW-0812">Transmembrane</keyword>
<feature type="transmembrane region" description="Helical" evidence="1">
    <location>
        <begin position="94"/>
        <end position="116"/>
    </location>
</feature>
<dbReference type="Proteomes" id="UP000240717">
    <property type="component" value="Unassembled WGS sequence"/>
</dbReference>
<protein>
    <submittedName>
        <fullName evidence="2">Uncharacterized protein</fullName>
    </submittedName>
</protein>
<name>A0A2T4Q153_STAWA</name>